<dbReference type="EMBL" id="NBSH01000012">
    <property type="protein sequence ID" value="ORX35086.1"/>
    <property type="molecule type" value="Genomic_DNA"/>
</dbReference>
<dbReference type="InterPro" id="IPR036259">
    <property type="entry name" value="MFS_trans_sf"/>
</dbReference>
<dbReference type="Pfam" id="PF07690">
    <property type="entry name" value="MFS_1"/>
    <property type="match status" value="1"/>
</dbReference>
<feature type="transmembrane region" description="Helical" evidence="6">
    <location>
        <begin position="305"/>
        <end position="325"/>
    </location>
</feature>
<organism evidence="8 9">
    <name type="scientific">Kockovaella imperatae</name>
    <dbReference type="NCBI Taxonomy" id="4999"/>
    <lineage>
        <taxon>Eukaryota</taxon>
        <taxon>Fungi</taxon>
        <taxon>Dikarya</taxon>
        <taxon>Basidiomycota</taxon>
        <taxon>Agaricomycotina</taxon>
        <taxon>Tremellomycetes</taxon>
        <taxon>Tremellales</taxon>
        <taxon>Cuniculitremaceae</taxon>
        <taxon>Kockovaella</taxon>
    </lineage>
</organism>
<feature type="transmembrane region" description="Helical" evidence="6">
    <location>
        <begin position="221"/>
        <end position="241"/>
    </location>
</feature>
<dbReference type="InterPro" id="IPR011701">
    <property type="entry name" value="MFS"/>
</dbReference>
<comment type="caution">
    <text evidence="8">The sequence shown here is derived from an EMBL/GenBank/DDBJ whole genome shotgun (WGS) entry which is preliminary data.</text>
</comment>
<evidence type="ECO:0000256" key="6">
    <source>
        <dbReference type="SAM" id="Phobius"/>
    </source>
</evidence>
<feature type="region of interest" description="Disordered" evidence="5">
    <location>
        <begin position="1"/>
        <end position="47"/>
    </location>
</feature>
<dbReference type="GO" id="GO:0022857">
    <property type="term" value="F:transmembrane transporter activity"/>
    <property type="evidence" value="ECO:0007669"/>
    <property type="project" value="InterPro"/>
</dbReference>
<gene>
    <name evidence="8" type="ORF">BD324DRAFT_582509</name>
</gene>
<feature type="transmembrane region" description="Helical" evidence="6">
    <location>
        <begin position="446"/>
        <end position="465"/>
    </location>
</feature>
<keyword evidence="2 6" id="KW-0812">Transmembrane</keyword>
<dbReference type="InterPro" id="IPR020846">
    <property type="entry name" value="MFS_dom"/>
</dbReference>
<feature type="transmembrane region" description="Helical" evidence="6">
    <location>
        <begin position="154"/>
        <end position="174"/>
    </location>
</feature>
<dbReference type="InParanoid" id="A0A1Y1UC63"/>
<proteinExistence type="predicted"/>
<protein>
    <submittedName>
        <fullName evidence="8">Major facilitator superfamily domain-containing protein</fullName>
    </submittedName>
</protein>
<sequence length="633" mass="69189">MELEARPESPSPTDESHTLRNLGDENIPGQTTKQLTEGQHRDVEGSLAVSGDNSIETRARRAYRWKIIGGLFFPYTIQALDTTIVAGALPFIASDFNELAQLDWIVLAFNLTSATFIPAWGQIADVYGRYASVQASIILMLLGSALCAGSPTSAFPMLLFGRAILGMGCAGMNISTRTILADKVSLKENARNTTIFQMVGGLGYGLGPTIGGYLTQVSWRWVFIINCPLGVIGLFTVHFLLRDELVGPKRIIRSDGIEDDRSPTFFRRLLTIDLGGQFLFLFGLGLLLLALSWGGSYYSWADVKVLAPLVIGLILLTCFLTYEYFMVPGRSLANKLPRQRAMIPFKILATRNASILLYINFITGMAMYATMYFAVLFFTLVLNFEPGQAGLGVIYYIPGLAIGVYMAMFILNVWPRETFVSLSIGTLIEPIGMTLLAHALSTEIPAYIYCMIGLTGIGTGIRLMPGSLHAVGYYRSHIATMMSSIMLASSMGGALGLSIMDNIFNSRVSKAGFDLDSSNFGNLGSIGSLDPATAETLKDTAKRGIIVAYYAITAFMWLGLVLMLGIGNLKIGKKAKKGSGKEDIPDRIWEGSYIIGKVTRRNRWREAETEAIDPHYAKSRFEGQEPSGAQIEP</sequence>
<evidence type="ECO:0000259" key="7">
    <source>
        <dbReference type="PROSITE" id="PS50850"/>
    </source>
</evidence>
<feature type="transmembrane region" description="Helical" evidence="6">
    <location>
        <begin position="104"/>
        <end position="123"/>
    </location>
</feature>
<feature type="transmembrane region" description="Helical" evidence="6">
    <location>
        <begin position="130"/>
        <end position="148"/>
    </location>
</feature>
<evidence type="ECO:0000256" key="1">
    <source>
        <dbReference type="ARBA" id="ARBA00004141"/>
    </source>
</evidence>
<dbReference type="RefSeq" id="XP_021869302.1">
    <property type="nucleotide sequence ID" value="XM_022013564.1"/>
</dbReference>
<evidence type="ECO:0000256" key="4">
    <source>
        <dbReference type="ARBA" id="ARBA00023136"/>
    </source>
</evidence>
<feature type="transmembrane region" description="Helical" evidence="6">
    <location>
        <begin position="67"/>
        <end position="92"/>
    </location>
</feature>
<dbReference type="GO" id="GO:0005886">
    <property type="term" value="C:plasma membrane"/>
    <property type="evidence" value="ECO:0007669"/>
    <property type="project" value="TreeGrafter"/>
</dbReference>
<dbReference type="Proteomes" id="UP000193218">
    <property type="component" value="Unassembled WGS sequence"/>
</dbReference>
<evidence type="ECO:0000256" key="3">
    <source>
        <dbReference type="ARBA" id="ARBA00022989"/>
    </source>
</evidence>
<dbReference type="PROSITE" id="PS50850">
    <property type="entry name" value="MFS"/>
    <property type="match status" value="1"/>
</dbReference>
<dbReference type="AlphaFoldDB" id="A0A1Y1UC63"/>
<feature type="transmembrane region" description="Helical" evidence="6">
    <location>
        <begin position="547"/>
        <end position="567"/>
    </location>
</feature>
<evidence type="ECO:0000313" key="9">
    <source>
        <dbReference type="Proteomes" id="UP000193218"/>
    </source>
</evidence>
<keyword evidence="9" id="KW-1185">Reference proteome</keyword>
<keyword evidence="3 6" id="KW-1133">Transmembrane helix</keyword>
<feature type="transmembrane region" description="Helical" evidence="6">
    <location>
        <begin position="195"/>
        <end position="215"/>
    </location>
</feature>
<feature type="transmembrane region" description="Helical" evidence="6">
    <location>
        <begin position="419"/>
        <end position="440"/>
    </location>
</feature>
<dbReference type="SUPFAM" id="SSF103473">
    <property type="entry name" value="MFS general substrate transporter"/>
    <property type="match status" value="1"/>
</dbReference>
<feature type="transmembrane region" description="Helical" evidence="6">
    <location>
        <begin position="355"/>
        <end position="381"/>
    </location>
</feature>
<evidence type="ECO:0000256" key="2">
    <source>
        <dbReference type="ARBA" id="ARBA00022692"/>
    </source>
</evidence>
<dbReference type="PANTHER" id="PTHR23501:SF39">
    <property type="entry name" value="MULTIDRUG TRANSPORTER, PUTATIVE (AFU_ORTHOLOGUE AFUA_1G05010)-RELATED"/>
    <property type="match status" value="1"/>
</dbReference>
<keyword evidence="4 6" id="KW-0472">Membrane</keyword>
<dbReference type="GeneID" id="33555372"/>
<dbReference type="OrthoDB" id="6770063at2759"/>
<dbReference type="PANTHER" id="PTHR23501">
    <property type="entry name" value="MAJOR FACILITATOR SUPERFAMILY"/>
    <property type="match status" value="1"/>
</dbReference>
<dbReference type="Gene3D" id="1.20.1250.20">
    <property type="entry name" value="MFS general substrate transporter like domains"/>
    <property type="match status" value="1"/>
</dbReference>
<feature type="transmembrane region" description="Helical" evidence="6">
    <location>
        <begin position="270"/>
        <end position="293"/>
    </location>
</feature>
<evidence type="ECO:0000256" key="5">
    <source>
        <dbReference type="SAM" id="MobiDB-lite"/>
    </source>
</evidence>
<reference evidence="8 9" key="1">
    <citation type="submission" date="2017-03" db="EMBL/GenBank/DDBJ databases">
        <title>Widespread Adenine N6-methylation of Active Genes in Fungi.</title>
        <authorList>
            <consortium name="DOE Joint Genome Institute"/>
            <person name="Mondo S.J."/>
            <person name="Dannebaum R.O."/>
            <person name="Kuo R.C."/>
            <person name="Louie K.B."/>
            <person name="Bewick A.J."/>
            <person name="Labutti K."/>
            <person name="Haridas S."/>
            <person name="Kuo A."/>
            <person name="Salamov A."/>
            <person name="Ahrendt S.R."/>
            <person name="Lau R."/>
            <person name="Bowen B.P."/>
            <person name="Lipzen A."/>
            <person name="Sullivan W."/>
            <person name="Andreopoulos W.B."/>
            <person name="Clum A."/>
            <person name="Lindquist E."/>
            <person name="Daum C."/>
            <person name="Northen T.R."/>
            <person name="Ramamoorthy G."/>
            <person name="Schmitz R.J."/>
            <person name="Gryganskyi A."/>
            <person name="Culley D."/>
            <person name="Magnuson J."/>
            <person name="James T.Y."/>
            <person name="O'Malley M.A."/>
            <person name="Stajich J.E."/>
            <person name="Spatafora J.W."/>
            <person name="Visel A."/>
            <person name="Grigoriev I.V."/>
        </authorList>
    </citation>
    <scope>NUCLEOTIDE SEQUENCE [LARGE SCALE GENOMIC DNA]</scope>
    <source>
        <strain evidence="8 9">NRRL Y-17943</strain>
    </source>
</reference>
<evidence type="ECO:0000313" key="8">
    <source>
        <dbReference type="EMBL" id="ORX35086.1"/>
    </source>
</evidence>
<feature type="transmembrane region" description="Helical" evidence="6">
    <location>
        <begin position="393"/>
        <end position="414"/>
    </location>
</feature>
<feature type="compositionally biased region" description="Polar residues" evidence="5">
    <location>
        <begin position="28"/>
        <end position="37"/>
    </location>
</feature>
<name>A0A1Y1UC63_9TREE</name>
<feature type="transmembrane region" description="Helical" evidence="6">
    <location>
        <begin position="477"/>
        <end position="500"/>
    </location>
</feature>
<comment type="subcellular location">
    <subcellularLocation>
        <location evidence="1">Membrane</location>
        <topology evidence="1">Multi-pass membrane protein</topology>
    </subcellularLocation>
</comment>
<accession>A0A1Y1UC63</accession>
<feature type="domain" description="Major facilitator superfamily (MFS) profile" evidence="7">
    <location>
        <begin position="67"/>
        <end position="571"/>
    </location>
</feature>
<dbReference type="STRING" id="4999.A0A1Y1UC63"/>